<feature type="region of interest" description="Disordered" evidence="1">
    <location>
        <begin position="1"/>
        <end position="39"/>
    </location>
</feature>
<dbReference type="EMBL" id="BT088284">
    <property type="protein sequence ID" value="ACR38637.1"/>
    <property type="molecule type" value="mRNA"/>
</dbReference>
<dbReference type="AlphaFoldDB" id="C4JBT7"/>
<feature type="compositionally biased region" description="Basic and acidic residues" evidence="1">
    <location>
        <begin position="69"/>
        <end position="99"/>
    </location>
</feature>
<protein>
    <submittedName>
        <fullName evidence="2">Uncharacterized protein</fullName>
    </submittedName>
</protein>
<name>C4JBT7_MAIZE</name>
<reference evidence="2" key="1">
    <citation type="journal article" date="2009" name="PLoS Genet.">
        <title>Sequencing, mapping, and analysis of 27,455 maize full-length cDNAs.</title>
        <authorList>
            <person name="Soderlund C."/>
            <person name="Descour A."/>
            <person name="Kudrna D."/>
            <person name="Bomhoff M."/>
            <person name="Boyd L."/>
            <person name="Currie J."/>
            <person name="Angelova A."/>
            <person name="Collura K."/>
            <person name="Wissotski M."/>
            <person name="Ashley E."/>
            <person name="Morrow D."/>
            <person name="Fernandes J."/>
            <person name="Walbot V."/>
            <person name="Yu Y."/>
        </authorList>
    </citation>
    <scope>NUCLEOTIDE SEQUENCE</scope>
    <source>
        <strain evidence="2">B73</strain>
    </source>
</reference>
<sequence length="171" mass="18974">MWVSPVRASRPSGSACGDRKRSSSGGRAPPPWRGTRRVASISRAMAATCAEMAAEEERLAAPAAGTECARGERKARSARRLVERRESSTSRLSSADEHSHARRRPPRRDDATFRDTDPIARRRHCPRPAEERKGRRFRRRWDSPRSCQCATVPVRASALELGTGKGSGGWR</sequence>
<proteinExistence type="evidence at transcript level"/>
<evidence type="ECO:0000313" key="2">
    <source>
        <dbReference type="EMBL" id="ACR38637.1"/>
    </source>
</evidence>
<evidence type="ECO:0000256" key="1">
    <source>
        <dbReference type="SAM" id="MobiDB-lite"/>
    </source>
</evidence>
<organism evidence="2">
    <name type="scientific">Zea mays</name>
    <name type="common">Maize</name>
    <dbReference type="NCBI Taxonomy" id="4577"/>
    <lineage>
        <taxon>Eukaryota</taxon>
        <taxon>Viridiplantae</taxon>
        <taxon>Streptophyta</taxon>
        <taxon>Embryophyta</taxon>
        <taxon>Tracheophyta</taxon>
        <taxon>Spermatophyta</taxon>
        <taxon>Magnoliopsida</taxon>
        <taxon>Liliopsida</taxon>
        <taxon>Poales</taxon>
        <taxon>Poaceae</taxon>
        <taxon>PACMAD clade</taxon>
        <taxon>Panicoideae</taxon>
        <taxon>Andropogonodae</taxon>
        <taxon>Andropogoneae</taxon>
        <taxon>Tripsacinae</taxon>
        <taxon>Zea</taxon>
    </lineage>
</organism>
<feature type="region of interest" description="Disordered" evidence="1">
    <location>
        <begin position="57"/>
        <end position="145"/>
    </location>
</feature>
<feature type="compositionally biased region" description="Basic and acidic residues" evidence="1">
    <location>
        <begin position="107"/>
        <end position="120"/>
    </location>
</feature>
<accession>C4JBT7</accession>